<dbReference type="OrthoDB" id="1747533at2759"/>
<evidence type="ECO:0000259" key="2">
    <source>
        <dbReference type="Pfam" id="PF16486"/>
    </source>
</evidence>
<dbReference type="Pfam" id="PF16486">
    <property type="entry name" value="ArgoN"/>
    <property type="match status" value="1"/>
</dbReference>
<dbReference type="Proteomes" id="UP000250321">
    <property type="component" value="Unassembled WGS sequence"/>
</dbReference>
<comment type="caution">
    <text evidence="3">The sequence shown here is derived from an EMBL/GenBank/DDBJ whole genome shotgun (WGS) entry which is preliminary data.</text>
</comment>
<feature type="compositionally biased region" description="Low complexity" evidence="1">
    <location>
        <begin position="53"/>
        <end position="73"/>
    </location>
</feature>
<protein>
    <recommendedName>
        <fullName evidence="2">Protein argonaute N-terminal domain-containing protein</fullName>
    </recommendedName>
</protein>
<evidence type="ECO:0000256" key="1">
    <source>
        <dbReference type="SAM" id="MobiDB-lite"/>
    </source>
</evidence>
<feature type="domain" description="Protein argonaute N-terminal" evidence="2">
    <location>
        <begin position="149"/>
        <end position="223"/>
    </location>
</feature>
<reference evidence="3 4" key="1">
    <citation type="submission" date="2018-02" db="EMBL/GenBank/DDBJ databases">
        <title>Draft genome of wild Prunus yedoensis var. nudiflora.</title>
        <authorList>
            <person name="Baek S."/>
            <person name="Kim J.-H."/>
            <person name="Choi K."/>
            <person name="Kim G.-B."/>
            <person name="Cho A."/>
            <person name="Jang H."/>
            <person name="Shin C.-H."/>
            <person name="Yu H.-J."/>
            <person name="Mun J.-H."/>
        </authorList>
    </citation>
    <scope>NUCLEOTIDE SEQUENCE [LARGE SCALE GENOMIC DNA]</scope>
    <source>
        <strain evidence="4">cv. Jeju island</strain>
        <tissue evidence="3">Leaf</tissue>
    </source>
</reference>
<feature type="compositionally biased region" description="Gly residues" evidence="1">
    <location>
        <begin position="42"/>
        <end position="52"/>
    </location>
</feature>
<dbReference type="EMBL" id="PJQY01001795">
    <property type="protein sequence ID" value="PQP99579.1"/>
    <property type="molecule type" value="Genomic_DNA"/>
</dbReference>
<keyword evidence="4" id="KW-1185">Reference proteome</keyword>
<feature type="region of interest" description="Disordered" evidence="1">
    <location>
        <begin position="1"/>
        <end position="150"/>
    </location>
</feature>
<evidence type="ECO:0000313" key="4">
    <source>
        <dbReference type="Proteomes" id="UP000250321"/>
    </source>
</evidence>
<sequence>MERGGGGNRGRHRGSSNGGERGDYGGYGRRSGGGGRGERGRGGYGGHGGGGSQYHHQQQPPQQQQYQQQPNESWGKQGRPSPWNSPTRAASPPVSPALINSPTPDTLVPRMQSLEISKQALSSPSLDDEADKKLPVRRPDNGGTESIRTTSLRANHFNLSYNPESIIRHYDVDVKPEKPAKNGRPVKMSKSELSAIRKKLSSDNPSDFPLSSTAYDGGKNIVSLFSAG</sequence>
<feature type="compositionally biased region" description="Basic and acidic residues" evidence="1">
    <location>
        <begin position="130"/>
        <end position="140"/>
    </location>
</feature>
<evidence type="ECO:0000313" key="3">
    <source>
        <dbReference type="EMBL" id="PQP99579.1"/>
    </source>
</evidence>
<organism evidence="3 4">
    <name type="scientific">Prunus yedoensis var. nudiflora</name>
    <dbReference type="NCBI Taxonomy" id="2094558"/>
    <lineage>
        <taxon>Eukaryota</taxon>
        <taxon>Viridiplantae</taxon>
        <taxon>Streptophyta</taxon>
        <taxon>Embryophyta</taxon>
        <taxon>Tracheophyta</taxon>
        <taxon>Spermatophyta</taxon>
        <taxon>Magnoliopsida</taxon>
        <taxon>eudicotyledons</taxon>
        <taxon>Gunneridae</taxon>
        <taxon>Pentapetalae</taxon>
        <taxon>rosids</taxon>
        <taxon>fabids</taxon>
        <taxon>Rosales</taxon>
        <taxon>Rosaceae</taxon>
        <taxon>Amygdaloideae</taxon>
        <taxon>Amygdaleae</taxon>
        <taxon>Prunus</taxon>
    </lineage>
</organism>
<dbReference type="InterPro" id="IPR032474">
    <property type="entry name" value="Argonaute_N"/>
</dbReference>
<dbReference type="STRING" id="2094558.A0A314Y2I5"/>
<feature type="compositionally biased region" description="Polar residues" evidence="1">
    <location>
        <begin position="114"/>
        <end position="125"/>
    </location>
</feature>
<accession>A0A314Y2I5</accession>
<proteinExistence type="predicted"/>
<name>A0A314Y2I5_PRUYE</name>
<gene>
    <name evidence="3" type="ORF">Pyn_30161</name>
</gene>
<dbReference type="AlphaFoldDB" id="A0A314Y2I5"/>
<feature type="compositionally biased region" description="Gly residues" evidence="1">
    <location>
        <begin position="16"/>
        <end position="35"/>
    </location>
</feature>